<comment type="caution">
    <text evidence="2">The sequence shown here is derived from an EMBL/GenBank/DDBJ whole genome shotgun (WGS) entry which is preliminary data.</text>
</comment>
<dbReference type="SUPFAM" id="SSF103473">
    <property type="entry name" value="MFS general substrate transporter"/>
    <property type="match status" value="1"/>
</dbReference>
<dbReference type="Gene3D" id="1.20.1250.20">
    <property type="entry name" value="MFS general substrate transporter like domains"/>
    <property type="match status" value="1"/>
</dbReference>
<gene>
    <name evidence="2" type="ORF">E2C01_006382</name>
</gene>
<feature type="transmembrane region" description="Helical" evidence="1">
    <location>
        <begin position="6"/>
        <end position="30"/>
    </location>
</feature>
<proteinExistence type="predicted"/>
<keyword evidence="3" id="KW-1185">Reference proteome</keyword>
<protein>
    <submittedName>
        <fullName evidence="2">Solute carrier family 22 member 6-A</fullName>
    </submittedName>
</protein>
<evidence type="ECO:0000313" key="2">
    <source>
        <dbReference type="EMBL" id="MPC13641.1"/>
    </source>
</evidence>
<evidence type="ECO:0000256" key="1">
    <source>
        <dbReference type="SAM" id="Phobius"/>
    </source>
</evidence>
<evidence type="ECO:0000313" key="3">
    <source>
        <dbReference type="Proteomes" id="UP000324222"/>
    </source>
</evidence>
<dbReference type="OrthoDB" id="2544694at2759"/>
<dbReference type="InterPro" id="IPR036259">
    <property type="entry name" value="MFS_trans_sf"/>
</dbReference>
<reference evidence="2 3" key="1">
    <citation type="submission" date="2019-05" db="EMBL/GenBank/DDBJ databases">
        <title>Another draft genome of Portunus trituberculatus and its Hox gene families provides insights of decapod evolution.</title>
        <authorList>
            <person name="Jeong J.-H."/>
            <person name="Song I."/>
            <person name="Kim S."/>
            <person name="Choi T."/>
            <person name="Kim D."/>
            <person name="Ryu S."/>
            <person name="Kim W."/>
        </authorList>
    </citation>
    <scope>NUCLEOTIDE SEQUENCE [LARGE SCALE GENOMIC DNA]</scope>
    <source>
        <tissue evidence="2">Muscle</tissue>
    </source>
</reference>
<keyword evidence="1" id="KW-0812">Transmembrane</keyword>
<keyword evidence="1" id="KW-0472">Membrane</keyword>
<feature type="transmembrane region" description="Helical" evidence="1">
    <location>
        <begin position="42"/>
        <end position="62"/>
    </location>
</feature>
<keyword evidence="1" id="KW-1133">Transmembrane helix</keyword>
<dbReference type="AlphaFoldDB" id="A0A5B7CXR6"/>
<dbReference type="Proteomes" id="UP000324222">
    <property type="component" value="Unassembled WGS sequence"/>
</dbReference>
<sequence length="86" mass="9733">MGMSFLPIFSMVLTFRALMGVLTNSTMYLLAMEVCEIKNRSLVGTLLGLPWALGTMAYGGLGYFIRDWRWINLSISTPFLLIFVFI</sequence>
<name>A0A5B7CXR6_PORTR</name>
<accession>A0A5B7CXR6</accession>
<organism evidence="2 3">
    <name type="scientific">Portunus trituberculatus</name>
    <name type="common">Swimming crab</name>
    <name type="synonym">Neptunus trituberculatus</name>
    <dbReference type="NCBI Taxonomy" id="210409"/>
    <lineage>
        <taxon>Eukaryota</taxon>
        <taxon>Metazoa</taxon>
        <taxon>Ecdysozoa</taxon>
        <taxon>Arthropoda</taxon>
        <taxon>Crustacea</taxon>
        <taxon>Multicrustacea</taxon>
        <taxon>Malacostraca</taxon>
        <taxon>Eumalacostraca</taxon>
        <taxon>Eucarida</taxon>
        <taxon>Decapoda</taxon>
        <taxon>Pleocyemata</taxon>
        <taxon>Brachyura</taxon>
        <taxon>Eubrachyura</taxon>
        <taxon>Portunoidea</taxon>
        <taxon>Portunidae</taxon>
        <taxon>Portuninae</taxon>
        <taxon>Portunus</taxon>
    </lineage>
</organism>
<dbReference type="EMBL" id="VSRR010000296">
    <property type="protein sequence ID" value="MPC13641.1"/>
    <property type="molecule type" value="Genomic_DNA"/>
</dbReference>